<accession>A0AAN6RD25</accession>
<dbReference type="InterPro" id="IPR025714">
    <property type="entry name" value="Methyltranfer_dom"/>
</dbReference>
<feature type="region of interest" description="Disordered" evidence="1">
    <location>
        <begin position="406"/>
        <end position="435"/>
    </location>
</feature>
<reference evidence="3 4" key="1">
    <citation type="submission" date="2021-02" db="EMBL/GenBank/DDBJ databases">
        <title>Genome assembly of Pseudopithomyces chartarum.</title>
        <authorList>
            <person name="Jauregui R."/>
            <person name="Singh J."/>
            <person name="Voisey C."/>
        </authorList>
    </citation>
    <scope>NUCLEOTIDE SEQUENCE [LARGE SCALE GENOMIC DNA]</scope>
    <source>
        <strain evidence="3 4">AGR01</strain>
    </source>
</reference>
<dbReference type="Proteomes" id="UP001280581">
    <property type="component" value="Unassembled WGS sequence"/>
</dbReference>
<proteinExistence type="predicted"/>
<sequence>MGPETPLPLPPDFTDANAYVESLLNFATTSRLLQTLCGGVHILDFYTRSPDLYATILPPSWRTWFRTREIMDILDLLMREDLSQFDCPGETQTWRGGPIPPPDLLQYIRDVRKHLLSRDFPPPGAPLVPAKPSIARHIALGMKVKKVHEVDHFARKMHRRRLLHPTPHPTLRPHQPPPPTVTKNLQIYTDGKGSVQYIEHIIQNGDLTPVISQILDPTHIPSSSTPTTTAPTSIIPSLSTVPKPSSVNAMVISLHSCGNLVHHGLRSLLLNPSVAAVAMVGCCYNLVTERLGPPTYKLPTLRPNHPRLEKTGNAFDPNGFPMSEKLANYPLPFPPGEEGNDVDPPKGLRLNITSRMMAVQAPFNWGATDSELFFTRHFYRALLQRIFLDRGVISAPTCDPAANVSAAGHTSHLNTPTSSSSEGRGPGLSSNGTSTPLTIGTLRKFAYQDFTSYVRAAVSKLTATNSFCEVDPAFIQSKMESLDDEEIKRGGGGGDCG</sequence>
<evidence type="ECO:0000313" key="3">
    <source>
        <dbReference type="EMBL" id="KAK3201126.1"/>
    </source>
</evidence>
<dbReference type="PANTHER" id="PTHR12496:SF0">
    <property type="entry name" value="METHYLTRANSFERASE DOMAIN-CONTAINING PROTEIN"/>
    <property type="match status" value="1"/>
</dbReference>
<keyword evidence="4" id="KW-1185">Reference proteome</keyword>
<dbReference type="EMBL" id="WVTA01000017">
    <property type="protein sequence ID" value="KAK3201126.1"/>
    <property type="molecule type" value="Genomic_DNA"/>
</dbReference>
<feature type="domain" description="Methyltransferase" evidence="2">
    <location>
        <begin position="244"/>
        <end position="289"/>
    </location>
</feature>
<dbReference type="PANTHER" id="PTHR12496">
    <property type="entry name" value="CGI-41 METHYLTRANSFERASE"/>
    <property type="match status" value="1"/>
</dbReference>
<evidence type="ECO:0000313" key="4">
    <source>
        <dbReference type="Proteomes" id="UP001280581"/>
    </source>
</evidence>
<dbReference type="InterPro" id="IPR052220">
    <property type="entry name" value="METTL25"/>
</dbReference>
<protein>
    <recommendedName>
        <fullName evidence="2">Methyltransferase domain-containing protein</fullName>
    </recommendedName>
</protein>
<comment type="caution">
    <text evidence="3">The sequence shown here is derived from an EMBL/GenBank/DDBJ whole genome shotgun (WGS) entry which is preliminary data.</text>
</comment>
<gene>
    <name evidence="3" type="ORF">GRF29_213g1169591</name>
</gene>
<dbReference type="AlphaFoldDB" id="A0AAN6RD25"/>
<dbReference type="Pfam" id="PF13679">
    <property type="entry name" value="Methyltransf_32"/>
    <property type="match status" value="1"/>
</dbReference>
<organism evidence="3 4">
    <name type="scientific">Pseudopithomyces chartarum</name>
    <dbReference type="NCBI Taxonomy" id="1892770"/>
    <lineage>
        <taxon>Eukaryota</taxon>
        <taxon>Fungi</taxon>
        <taxon>Dikarya</taxon>
        <taxon>Ascomycota</taxon>
        <taxon>Pezizomycotina</taxon>
        <taxon>Dothideomycetes</taxon>
        <taxon>Pleosporomycetidae</taxon>
        <taxon>Pleosporales</taxon>
        <taxon>Massarineae</taxon>
        <taxon>Didymosphaeriaceae</taxon>
        <taxon>Pseudopithomyces</taxon>
    </lineage>
</organism>
<evidence type="ECO:0000259" key="2">
    <source>
        <dbReference type="Pfam" id="PF13679"/>
    </source>
</evidence>
<feature type="compositionally biased region" description="Polar residues" evidence="1">
    <location>
        <begin position="411"/>
        <end position="435"/>
    </location>
</feature>
<evidence type="ECO:0000256" key="1">
    <source>
        <dbReference type="SAM" id="MobiDB-lite"/>
    </source>
</evidence>
<name>A0AAN6RD25_9PLEO</name>